<organism evidence="2 3">
    <name type="scientific">Ameca splendens</name>
    <dbReference type="NCBI Taxonomy" id="208324"/>
    <lineage>
        <taxon>Eukaryota</taxon>
        <taxon>Metazoa</taxon>
        <taxon>Chordata</taxon>
        <taxon>Craniata</taxon>
        <taxon>Vertebrata</taxon>
        <taxon>Euteleostomi</taxon>
        <taxon>Actinopterygii</taxon>
        <taxon>Neopterygii</taxon>
        <taxon>Teleostei</taxon>
        <taxon>Neoteleostei</taxon>
        <taxon>Acanthomorphata</taxon>
        <taxon>Ovalentaria</taxon>
        <taxon>Atherinomorphae</taxon>
        <taxon>Cyprinodontiformes</taxon>
        <taxon>Goodeidae</taxon>
        <taxon>Ameca</taxon>
    </lineage>
</organism>
<evidence type="ECO:0000313" key="2">
    <source>
        <dbReference type="EMBL" id="MEQ2294293.1"/>
    </source>
</evidence>
<keyword evidence="3" id="KW-1185">Reference proteome</keyword>
<feature type="region of interest" description="Disordered" evidence="1">
    <location>
        <begin position="38"/>
        <end position="73"/>
    </location>
</feature>
<accession>A0ABV0YKC8</accession>
<evidence type="ECO:0000313" key="3">
    <source>
        <dbReference type="Proteomes" id="UP001469553"/>
    </source>
</evidence>
<reference evidence="2 3" key="1">
    <citation type="submission" date="2021-06" db="EMBL/GenBank/DDBJ databases">
        <authorList>
            <person name="Palmer J.M."/>
        </authorList>
    </citation>
    <scope>NUCLEOTIDE SEQUENCE [LARGE SCALE GENOMIC DNA]</scope>
    <source>
        <strain evidence="2 3">AS_MEX2019</strain>
        <tissue evidence="2">Muscle</tissue>
    </source>
</reference>
<evidence type="ECO:0000256" key="1">
    <source>
        <dbReference type="SAM" id="MobiDB-lite"/>
    </source>
</evidence>
<proteinExistence type="predicted"/>
<protein>
    <submittedName>
        <fullName evidence="2">Uncharacterized protein</fullName>
    </submittedName>
</protein>
<dbReference type="Proteomes" id="UP001469553">
    <property type="component" value="Unassembled WGS sequence"/>
</dbReference>
<dbReference type="EMBL" id="JAHRIP010037713">
    <property type="protein sequence ID" value="MEQ2294293.1"/>
    <property type="molecule type" value="Genomic_DNA"/>
</dbReference>
<feature type="compositionally biased region" description="Basic residues" evidence="1">
    <location>
        <begin position="61"/>
        <end position="72"/>
    </location>
</feature>
<sequence>MRQCEACHSDTRHSLIAPECNPGSASCGQETRLCQVVRNDMSPPNLTGDEQMNDREDRPKSKQRKNEKRKMMKVVDSCSADKGPQMGHQTVSSAHSTPLTIFGSASDLRDAGCQCRRPALRAWYFIAELSLEGV</sequence>
<comment type="caution">
    <text evidence="2">The sequence shown here is derived from an EMBL/GenBank/DDBJ whole genome shotgun (WGS) entry which is preliminary data.</text>
</comment>
<name>A0ABV0YKC8_9TELE</name>
<gene>
    <name evidence="2" type="ORF">AMECASPLE_002547</name>
</gene>